<dbReference type="SUPFAM" id="SSF53098">
    <property type="entry name" value="Ribonuclease H-like"/>
    <property type="match status" value="1"/>
</dbReference>
<dbReference type="RefSeq" id="XP_062703145.1">
    <property type="nucleotide sequence ID" value="XM_062847161.1"/>
</dbReference>
<dbReference type="InterPro" id="IPR036397">
    <property type="entry name" value="RNaseH_sf"/>
</dbReference>
<sequence length="341" mass="38800">MLLLKDLHCKLLHANNEAVVNEARQRYYIAHLRTQVRRVSKECQMCKIRNAQPSIPRMAPLPSARLSSYVRPFTYCGLDYFGPLLVKVNRSHVKRWVAIFTCLTIRAVHVEVIHTLSTESCIKGVRRFISRRGSPAEIYSDNATCFHGADRLLREQINKGLAAEFTSTQTSWKFIPPGTPHMGGAWERLVRSIKVALATLQDGSQKLDDESLLTFLAEAEGIVNCRPLTYLPLDSIEQEALTPNHFLLGSSSGVRLPIVQTDNEVSLLKGSWTAIQKYLDIFWRRWTREYLPTLTKRTKWFGDVKPVQPGDLVLIMDYPQGVRSMLVSRSKIILFCMAKSI</sequence>
<dbReference type="PANTHER" id="PTHR47331">
    <property type="entry name" value="PHD-TYPE DOMAIN-CONTAINING PROTEIN"/>
    <property type="match status" value="1"/>
</dbReference>
<evidence type="ECO:0000313" key="3">
    <source>
        <dbReference type="Proteomes" id="UP000069940"/>
    </source>
</evidence>
<proteinExistence type="predicted"/>
<dbReference type="EnsemblMetazoa" id="AALFPA23_003708.R4273">
    <property type="protein sequence ID" value="AALFPA23_003708.P4273"/>
    <property type="gene ID" value="AALFPA23_003708"/>
</dbReference>
<evidence type="ECO:0000313" key="2">
    <source>
        <dbReference type="EnsemblMetazoa" id="AALFPA23_003708.P4273"/>
    </source>
</evidence>
<accession>A0ABM1XXB4</accession>
<dbReference type="Gene3D" id="3.30.420.10">
    <property type="entry name" value="Ribonuclease H-like superfamily/Ribonuclease H"/>
    <property type="match status" value="1"/>
</dbReference>
<dbReference type="InterPro" id="IPR041588">
    <property type="entry name" value="Integrase_H2C2"/>
</dbReference>
<dbReference type="Pfam" id="PF17921">
    <property type="entry name" value="Integrase_H2C2"/>
    <property type="match status" value="1"/>
</dbReference>
<dbReference type="InterPro" id="IPR040676">
    <property type="entry name" value="DUF5641"/>
</dbReference>
<name>A0ABM1XXB4_AEDAL</name>
<dbReference type="InterPro" id="IPR012337">
    <property type="entry name" value="RNaseH-like_sf"/>
</dbReference>
<reference evidence="3" key="1">
    <citation type="journal article" date="2015" name="Proc. Natl. Acad. Sci. U.S.A.">
        <title>Genome sequence of the Asian Tiger mosquito, Aedes albopictus, reveals insights into its biology, genetics, and evolution.</title>
        <authorList>
            <person name="Chen X.G."/>
            <person name="Jiang X."/>
            <person name="Gu J."/>
            <person name="Xu M."/>
            <person name="Wu Y."/>
            <person name="Deng Y."/>
            <person name="Zhang C."/>
            <person name="Bonizzoni M."/>
            <person name="Dermauw W."/>
            <person name="Vontas J."/>
            <person name="Armbruster P."/>
            <person name="Huang X."/>
            <person name="Yang Y."/>
            <person name="Zhang H."/>
            <person name="He W."/>
            <person name="Peng H."/>
            <person name="Liu Y."/>
            <person name="Wu K."/>
            <person name="Chen J."/>
            <person name="Lirakis M."/>
            <person name="Topalis P."/>
            <person name="Van Leeuwen T."/>
            <person name="Hall A.B."/>
            <person name="Jiang X."/>
            <person name="Thorpe C."/>
            <person name="Mueller R.L."/>
            <person name="Sun C."/>
            <person name="Waterhouse R.M."/>
            <person name="Yan G."/>
            <person name="Tu Z.J."/>
            <person name="Fang X."/>
            <person name="James A.A."/>
        </authorList>
    </citation>
    <scope>NUCLEOTIDE SEQUENCE [LARGE SCALE GENOMIC DNA]</scope>
    <source>
        <strain evidence="3">Foshan</strain>
    </source>
</reference>
<feature type="domain" description="Integrase catalytic" evidence="1">
    <location>
        <begin position="68"/>
        <end position="251"/>
    </location>
</feature>
<dbReference type="GeneID" id="115264088"/>
<organism evidence="2 3">
    <name type="scientific">Aedes albopictus</name>
    <name type="common">Asian tiger mosquito</name>
    <name type="synonym">Stegomyia albopicta</name>
    <dbReference type="NCBI Taxonomy" id="7160"/>
    <lineage>
        <taxon>Eukaryota</taxon>
        <taxon>Metazoa</taxon>
        <taxon>Ecdysozoa</taxon>
        <taxon>Arthropoda</taxon>
        <taxon>Hexapoda</taxon>
        <taxon>Insecta</taxon>
        <taxon>Pterygota</taxon>
        <taxon>Neoptera</taxon>
        <taxon>Endopterygota</taxon>
        <taxon>Diptera</taxon>
        <taxon>Nematocera</taxon>
        <taxon>Culicoidea</taxon>
        <taxon>Culicidae</taxon>
        <taxon>Culicinae</taxon>
        <taxon>Aedini</taxon>
        <taxon>Aedes</taxon>
        <taxon>Stegomyia</taxon>
    </lineage>
</organism>
<dbReference type="Pfam" id="PF18701">
    <property type="entry name" value="DUF5641"/>
    <property type="match status" value="1"/>
</dbReference>
<dbReference type="Proteomes" id="UP000069940">
    <property type="component" value="Unassembled WGS sequence"/>
</dbReference>
<protein>
    <recommendedName>
        <fullName evidence="1">Integrase catalytic domain-containing protein</fullName>
    </recommendedName>
</protein>
<dbReference type="PROSITE" id="PS50994">
    <property type="entry name" value="INTEGRASE"/>
    <property type="match status" value="1"/>
</dbReference>
<keyword evidence="3" id="KW-1185">Reference proteome</keyword>
<dbReference type="InterPro" id="IPR001584">
    <property type="entry name" value="Integrase_cat-core"/>
</dbReference>
<reference evidence="2" key="2">
    <citation type="submission" date="2025-05" db="UniProtKB">
        <authorList>
            <consortium name="EnsemblMetazoa"/>
        </authorList>
    </citation>
    <scope>IDENTIFICATION</scope>
    <source>
        <strain evidence="2">Foshan</strain>
    </source>
</reference>
<evidence type="ECO:0000259" key="1">
    <source>
        <dbReference type="PROSITE" id="PS50994"/>
    </source>
</evidence>